<dbReference type="PANTHER" id="PTHR32071:SF17">
    <property type="entry name" value="TRANSCRIPTIONAL REGULATOR (NTRC FAMILY)"/>
    <property type="match status" value="1"/>
</dbReference>
<organism evidence="14 15">
    <name type="scientific">Rubricella aquisinus</name>
    <dbReference type="NCBI Taxonomy" id="2028108"/>
    <lineage>
        <taxon>Bacteria</taxon>
        <taxon>Pseudomonadati</taxon>
        <taxon>Pseudomonadota</taxon>
        <taxon>Alphaproteobacteria</taxon>
        <taxon>Rhodobacterales</taxon>
        <taxon>Paracoccaceae</taxon>
        <taxon>Rubricella</taxon>
    </lineage>
</organism>
<dbReference type="GO" id="GO:0000160">
    <property type="term" value="P:phosphorelay signal transduction system"/>
    <property type="evidence" value="ECO:0007669"/>
    <property type="project" value="UniProtKB-KW"/>
</dbReference>
<dbReference type="FunFam" id="1.10.10.60:FF:000165">
    <property type="entry name" value="Two-component system nitrogen regulation response regulator NtrX"/>
    <property type="match status" value="1"/>
</dbReference>
<dbReference type="Pfam" id="PF00158">
    <property type="entry name" value="Sigma54_activat"/>
    <property type="match status" value="1"/>
</dbReference>
<keyword evidence="10" id="KW-0804">Transcription</keyword>
<evidence type="ECO:0000256" key="6">
    <source>
        <dbReference type="ARBA" id="ARBA00022840"/>
    </source>
</evidence>
<dbReference type="InterPro" id="IPR002078">
    <property type="entry name" value="Sigma_54_int"/>
</dbReference>
<dbReference type="PROSITE" id="PS00676">
    <property type="entry name" value="SIGMA54_INTERACT_2"/>
    <property type="match status" value="1"/>
</dbReference>
<dbReference type="GO" id="GO:0006355">
    <property type="term" value="P:regulation of DNA-templated transcription"/>
    <property type="evidence" value="ECO:0007669"/>
    <property type="project" value="InterPro"/>
</dbReference>
<dbReference type="SUPFAM" id="SSF52172">
    <property type="entry name" value="CheY-like"/>
    <property type="match status" value="1"/>
</dbReference>
<dbReference type="Proteomes" id="UP000553766">
    <property type="component" value="Unassembled WGS sequence"/>
</dbReference>
<evidence type="ECO:0000256" key="5">
    <source>
        <dbReference type="ARBA" id="ARBA00022741"/>
    </source>
</evidence>
<dbReference type="AlphaFoldDB" id="A0A840WUA3"/>
<sequence>MHDGTSRDSDILIVDDEQDIREIVSDILADEGHGTRVAWDADGALAEVNRAAPDLIILDIWLKESRLDGIEILKTVRRDNPSVPVIIISGHGNIELAVAAVKQGAYDFIEKPFNTDKLLMTVDRALEASRLRRENAALRVREETESHLIGSGSAMRALRAQLERVARSNGRVLLTGPAGAGKEVAARFIHDHSARHGRPFISVNSASVSPDRMEEVLFGREYEDRPHDPGLFEKAHGGTLFFDEVADMPIGSQSKILRVMLDQAFTRIGGTDTVRVDVRLISATNKDLPKEISEGRFRQDLYHRLNVVPVEVPGLDMRCEDIPELFDYFAARLNTEQGLPKRALSDEAAATLQAMPWPGHVRQLRNLVERLLILGPESGAISLEELPRERVSDQASGSEALNAALVGLPLREAREVFEREYLIAQINRFGGNISRTAAFVGMERSALHRKLKALSVVTTAKGGARIARLDEVEETE</sequence>
<evidence type="ECO:0000256" key="7">
    <source>
        <dbReference type="ARBA" id="ARBA00023012"/>
    </source>
</evidence>
<evidence type="ECO:0000256" key="11">
    <source>
        <dbReference type="PROSITE-ProRule" id="PRU00169"/>
    </source>
</evidence>
<evidence type="ECO:0000313" key="14">
    <source>
        <dbReference type="EMBL" id="MBB5514790.1"/>
    </source>
</evidence>
<evidence type="ECO:0000256" key="4">
    <source>
        <dbReference type="ARBA" id="ARBA00022553"/>
    </source>
</evidence>
<dbReference type="Pfam" id="PF00072">
    <property type="entry name" value="Response_reg"/>
    <property type="match status" value="1"/>
</dbReference>
<evidence type="ECO:0000256" key="1">
    <source>
        <dbReference type="ARBA" id="ARBA00002167"/>
    </source>
</evidence>
<dbReference type="InterPro" id="IPR025943">
    <property type="entry name" value="Sigma_54_int_dom_ATP-bd_2"/>
</dbReference>
<dbReference type="Pfam" id="PF02954">
    <property type="entry name" value="HTH_8"/>
    <property type="match status" value="1"/>
</dbReference>
<evidence type="ECO:0000256" key="9">
    <source>
        <dbReference type="ARBA" id="ARBA00023159"/>
    </source>
</evidence>
<dbReference type="GO" id="GO:0043565">
    <property type="term" value="F:sequence-specific DNA binding"/>
    <property type="evidence" value="ECO:0007669"/>
    <property type="project" value="InterPro"/>
</dbReference>
<evidence type="ECO:0000256" key="10">
    <source>
        <dbReference type="ARBA" id="ARBA00023163"/>
    </source>
</evidence>
<dbReference type="InterPro" id="IPR009057">
    <property type="entry name" value="Homeodomain-like_sf"/>
</dbReference>
<dbReference type="InterPro" id="IPR011006">
    <property type="entry name" value="CheY-like_superfamily"/>
</dbReference>
<dbReference type="SMART" id="SM00382">
    <property type="entry name" value="AAA"/>
    <property type="match status" value="1"/>
</dbReference>
<evidence type="ECO:0000313" key="15">
    <source>
        <dbReference type="Proteomes" id="UP000553766"/>
    </source>
</evidence>
<gene>
    <name evidence="14" type="ORF">FHS89_000796</name>
</gene>
<feature type="modified residue" description="4-aspartylphosphate" evidence="11">
    <location>
        <position position="59"/>
    </location>
</feature>
<reference evidence="14 15" key="1">
    <citation type="submission" date="2020-08" db="EMBL/GenBank/DDBJ databases">
        <title>Genomic Encyclopedia of Type Strains, Phase IV (KMG-IV): sequencing the most valuable type-strain genomes for metagenomic binning, comparative biology and taxonomic classification.</title>
        <authorList>
            <person name="Goeker M."/>
        </authorList>
    </citation>
    <scope>NUCLEOTIDE SEQUENCE [LARGE SCALE GENOMIC DNA]</scope>
    <source>
        <strain evidence="14 15">DSM 103377</strain>
    </source>
</reference>
<evidence type="ECO:0000256" key="2">
    <source>
        <dbReference type="ARBA" id="ARBA00011135"/>
    </source>
</evidence>
<dbReference type="Gene3D" id="3.40.50.300">
    <property type="entry name" value="P-loop containing nucleotide triphosphate hydrolases"/>
    <property type="match status" value="1"/>
</dbReference>
<keyword evidence="5" id="KW-0547">Nucleotide-binding</keyword>
<accession>A0A840WUA3</accession>
<comment type="caution">
    <text evidence="14">The sequence shown here is derived from an EMBL/GenBank/DDBJ whole genome shotgun (WGS) entry which is preliminary data.</text>
</comment>
<dbReference type="CDD" id="cd00009">
    <property type="entry name" value="AAA"/>
    <property type="match status" value="1"/>
</dbReference>
<keyword evidence="4 11" id="KW-0597">Phosphoprotein</keyword>
<dbReference type="Gene3D" id="3.40.50.2300">
    <property type="match status" value="1"/>
</dbReference>
<dbReference type="Gene3D" id="1.10.8.60">
    <property type="match status" value="1"/>
</dbReference>
<dbReference type="SUPFAM" id="SSF46689">
    <property type="entry name" value="Homeodomain-like"/>
    <property type="match status" value="1"/>
</dbReference>
<dbReference type="InterPro" id="IPR003593">
    <property type="entry name" value="AAA+_ATPase"/>
</dbReference>
<dbReference type="PANTHER" id="PTHR32071">
    <property type="entry name" value="TRANSCRIPTIONAL REGULATORY PROTEIN"/>
    <property type="match status" value="1"/>
</dbReference>
<dbReference type="FunFam" id="3.40.50.300:FF:000006">
    <property type="entry name" value="DNA-binding transcriptional regulator NtrC"/>
    <property type="match status" value="1"/>
</dbReference>
<dbReference type="PROSITE" id="PS50045">
    <property type="entry name" value="SIGMA54_INTERACT_4"/>
    <property type="match status" value="1"/>
</dbReference>
<keyword evidence="7" id="KW-0902">Two-component regulatory system</keyword>
<evidence type="ECO:0000259" key="13">
    <source>
        <dbReference type="PROSITE" id="PS50110"/>
    </source>
</evidence>
<protein>
    <recommendedName>
        <fullName evidence="3">Nif-specific regulatory protein</fullName>
    </recommendedName>
</protein>
<dbReference type="Pfam" id="PF25601">
    <property type="entry name" value="AAA_lid_14"/>
    <property type="match status" value="1"/>
</dbReference>
<dbReference type="SUPFAM" id="SSF52540">
    <property type="entry name" value="P-loop containing nucleoside triphosphate hydrolases"/>
    <property type="match status" value="1"/>
</dbReference>
<feature type="domain" description="Response regulatory" evidence="13">
    <location>
        <begin position="10"/>
        <end position="126"/>
    </location>
</feature>
<evidence type="ECO:0000259" key="12">
    <source>
        <dbReference type="PROSITE" id="PS50045"/>
    </source>
</evidence>
<evidence type="ECO:0000256" key="3">
    <source>
        <dbReference type="ARBA" id="ARBA00015308"/>
    </source>
</evidence>
<keyword evidence="8" id="KW-0805">Transcription regulation</keyword>
<dbReference type="InterPro" id="IPR027417">
    <property type="entry name" value="P-loop_NTPase"/>
</dbReference>
<keyword evidence="9" id="KW-0010">Activator</keyword>
<name>A0A840WUA3_9RHOB</name>
<comment type="function">
    <text evidence="1">Required for activation of most nif operons, which are directly involved in nitrogen fixation.</text>
</comment>
<dbReference type="RefSeq" id="WP_184008755.1">
    <property type="nucleotide sequence ID" value="NZ_JACIJS010000002.1"/>
</dbReference>
<evidence type="ECO:0000256" key="8">
    <source>
        <dbReference type="ARBA" id="ARBA00023015"/>
    </source>
</evidence>
<keyword evidence="6" id="KW-0067">ATP-binding</keyword>
<proteinExistence type="predicted"/>
<dbReference type="InterPro" id="IPR058031">
    <property type="entry name" value="AAA_lid_NorR"/>
</dbReference>
<dbReference type="PROSITE" id="PS50110">
    <property type="entry name" value="RESPONSE_REGULATORY"/>
    <property type="match status" value="1"/>
</dbReference>
<dbReference type="EMBL" id="JACIJS010000002">
    <property type="protein sequence ID" value="MBB5514790.1"/>
    <property type="molecule type" value="Genomic_DNA"/>
</dbReference>
<dbReference type="InterPro" id="IPR001789">
    <property type="entry name" value="Sig_transdc_resp-reg_receiver"/>
</dbReference>
<dbReference type="CDD" id="cd17550">
    <property type="entry name" value="REC_NtrX-like"/>
    <property type="match status" value="1"/>
</dbReference>
<dbReference type="SMART" id="SM00448">
    <property type="entry name" value="REC"/>
    <property type="match status" value="1"/>
</dbReference>
<feature type="domain" description="Sigma-54 factor interaction" evidence="12">
    <location>
        <begin position="148"/>
        <end position="373"/>
    </location>
</feature>
<dbReference type="GO" id="GO:0005524">
    <property type="term" value="F:ATP binding"/>
    <property type="evidence" value="ECO:0007669"/>
    <property type="project" value="UniProtKB-KW"/>
</dbReference>
<dbReference type="Gene3D" id="1.10.10.60">
    <property type="entry name" value="Homeodomain-like"/>
    <property type="match status" value="1"/>
</dbReference>
<dbReference type="InterPro" id="IPR002197">
    <property type="entry name" value="HTH_Fis"/>
</dbReference>
<dbReference type="FunFam" id="3.40.50.2300:FF:000018">
    <property type="entry name" value="DNA-binding transcriptional regulator NtrC"/>
    <property type="match status" value="1"/>
</dbReference>
<comment type="subunit">
    <text evidence="2">Interacts with sigma-54.</text>
</comment>
<keyword evidence="15" id="KW-1185">Reference proteome</keyword>